<feature type="domain" description="PGG" evidence="8">
    <location>
        <begin position="12"/>
        <end position="125"/>
    </location>
</feature>
<keyword evidence="6 7" id="KW-0472">Membrane</keyword>
<evidence type="ECO:0000256" key="3">
    <source>
        <dbReference type="ARBA" id="ARBA00022737"/>
    </source>
</evidence>
<evidence type="ECO:0000313" key="10">
    <source>
        <dbReference type="Proteomes" id="UP000008694"/>
    </source>
</evidence>
<accession>D7LBR2</accession>
<proteinExistence type="predicted"/>
<feature type="transmembrane region" description="Helical" evidence="7">
    <location>
        <begin position="16"/>
        <end position="33"/>
    </location>
</feature>
<dbReference type="eggNOG" id="KOG0504">
    <property type="taxonomic scope" value="Eukaryota"/>
</dbReference>
<evidence type="ECO:0000256" key="6">
    <source>
        <dbReference type="ARBA" id="ARBA00023136"/>
    </source>
</evidence>
<gene>
    <name evidence="9" type="ORF">ARALYDRAFT_670432</name>
</gene>
<dbReference type="Gramene" id="Al_scaffold_0004_3151">
    <property type="protein sequence ID" value="Al_scaffold_0004_3151"/>
    <property type="gene ID" value="Al_scaffold_0004_3151"/>
</dbReference>
<dbReference type="HOGENOM" id="CLU_1888601_0_0_1"/>
<keyword evidence="4 7" id="KW-1133">Transmembrane helix</keyword>
<comment type="subcellular location">
    <subcellularLocation>
        <location evidence="1">Membrane</location>
        <topology evidence="1">Multi-pass membrane protein</topology>
    </subcellularLocation>
</comment>
<organism evidence="10">
    <name type="scientific">Arabidopsis lyrata subsp. lyrata</name>
    <name type="common">Lyre-leaved rock-cress</name>
    <dbReference type="NCBI Taxonomy" id="81972"/>
    <lineage>
        <taxon>Eukaryota</taxon>
        <taxon>Viridiplantae</taxon>
        <taxon>Streptophyta</taxon>
        <taxon>Embryophyta</taxon>
        <taxon>Tracheophyta</taxon>
        <taxon>Spermatophyta</taxon>
        <taxon>Magnoliopsida</taxon>
        <taxon>eudicotyledons</taxon>
        <taxon>Gunneridae</taxon>
        <taxon>Pentapetalae</taxon>
        <taxon>rosids</taxon>
        <taxon>malvids</taxon>
        <taxon>Brassicales</taxon>
        <taxon>Brassicaceae</taxon>
        <taxon>Camelineae</taxon>
        <taxon>Arabidopsis</taxon>
    </lineage>
</organism>
<dbReference type="PANTHER" id="PTHR24186">
    <property type="entry name" value="PROTEIN PHOSPHATASE 1 REGULATORY SUBUNIT"/>
    <property type="match status" value="1"/>
</dbReference>
<keyword evidence="2 7" id="KW-0812">Transmembrane</keyword>
<dbReference type="GO" id="GO:0005886">
    <property type="term" value="C:plasma membrane"/>
    <property type="evidence" value="ECO:0007669"/>
    <property type="project" value="TreeGrafter"/>
</dbReference>
<dbReference type="PANTHER" id="PTHR24186:SF37">
    <property type="entry name" value="PGG DOMAIN-CONTAINING PROTEIN"/>
    <property type="match status" value="1"/>
</dbReference>
<evidence type="ECO:0000256" key="5">
    <source>
        <dbReference type="ARBA" id="ARBA00023043"/>
    </source>
</evidence>
<dbReference type="Pfam" id="PF13962">
    <property type="entry name" value="PGG"/>
    <property type="match status" value="1"/>
</dbReference>
<keyword evidence="10" id="KW-1185">Reference proteome</keyword>
<dbReference type="Proteomes" id="UP000008694">
    <property type="component" value="Unassembled WGS sequence"/>
</dbReference>
<evidence type="ECO:0000256" key="2">
    <source>
        <dbReference type="ARBA" id="ARBA00022692"/>
    </source>
</evidence>
<evidence type="ECO:0000313" key="9">
    <source>
        <dbReference type="EMBL" id="EFH56391.1"/>
    </source>
</evidence>
<sequence length="135" mass="14980">MGYFLSICSTLEQRETLLVVATLIATFTFTGVLQPPGAFRSEDSNGGSGSQNNNNNRLINTIFGSRNSTEGQAIMANIPVNFTLYAAFNAVGFLVSVTMISLLTKGFPMRNWIRLCMHYLNCCYLSDCNRLYIIK</sequence>
<feature type="transmembrane region" description="Helical" evidence="7">
    <location>
        <begin position="82"/>
        <end position="104"/>
    </location>
</feature>
<dbReference type="STRING" id="81972.D7LBR2"/>
<dbReference type="EMBL" id="GL348716">
    <property type="protein sequence ID" value="EFH56391.1"/>
    <property type="molecule type" value="Genomic_DNA"/>
</dbReference>
<keyword evidence="5" id="KW-0040">ANK repeat</keyword>
<dbReference type="InterPro" id="IPR026961">
    <property type="entry name" value="PGG_dom"/>
</dbReference>
<evidence type="ECO:0000256" key="4">
    <source>
        <dbReference type="ARBA" id="ARBA00022989"/>
    </source>
</evidence>
<dbReference type="AlphaFoldDB" id="D7LBR2"/>
<evidence type="ECO:0000259" key="8">
    <source>
        <dbReference type="Pfam" id="PF13962"/>
    </source>
</evidence>
<evidence type="ECO:0000256" key="1">
    <source>
        <dbReference type="ARBA" id="ARBA00004141"/>
    </source>
</evidence>
<protein>
    <submittedName>
        <fullName evidence="9">Predicted protein</fullName>
    </submittedName>
</protein>
<evidence type="ECO:0000256" key="7">
    <source>
        <dbReference type="SAM" id="Phobius"/>
    </source>
</evidence>
<reference evidence="10" key="1">
    <citation type="journal article" date="2011" name="Nat. Genet.">
        <title>The Arabidopsis lyrata genome sequence and the basis of rapid genome size change.</title>
        <authorList>
            <person name="Hu T.T."/>
            <person name="Pattyn P."/>
            <person name="Bakker E.G."/>
            <person name="Cao J."/>
            <person name="Cheng J.-F."/>
            <person name="Clark R.M."/>
            <person name="Fahlgren N."/>
            <person name="Fawcett J.A."/>
            <person name="Grimwood J."/>
            <person name="Gundlach H."/>
            <person name="Haberer G."/>
            <person name="Hollister J.D."/>
            <person name="Ossowski S."/>
            <person name="Ottilar R.P."/>
            <person name="Salamov A.A."/>
            <person name="Schneeberger K."/>
            <person name="Spannagl M."/>
            <person name="Wang X."/>
            <person name="Yang L."/>
            <person name="Nasrallah M.E."/>
            <person name="Bergelson J."/>
            <person name="Carrington J.C."/>
            <person name="Gaut B.S."/>
            <person name="Schmutz J."/>
            <person name="Mayer K.F.X."/>
            <person name="Van de Peer Y."/>
            <person name="Grigoriev I.V."/>
            <person name="Nordborg M."/>
            <person name="Weigel D."/>
            <person name="Guo Y.-L."/>
        </authorList>
    </citation>
    <scope>NUCLEOTIDE SEQUENCE [LARGE SCALE GENOMIC DNA]</scope>
    <source>
        <strain evidence="10">cv. MN47</strain>
    </source>
</reference>
<keyword evidence="3" id="KW-0677">Repeat</keyword>
<name>D7LBR2_ARALL</name>